<sequence length="346" mass="36979">MRGIEEAGRGVGAEGRETASSPLVLGLDGGGTGTKAILCDAAGRVLGRGLAGPSNLKAVGRSTAFESALNATRNAFRNAGLELAPLAAACLGLAGAGRPEDRFEWRDWPRSVGLTIERLRVVHDGEIVLAAGADDAGDGLALIAGTGSIAFGRRGETHARCGGWGYRIGDEGSAYHVARHALTILSRRADGRETPPRPDRLTAVLLDHLRCDSVDTLVHVVHAPEFDRTQTADLARVVLEQACDEPGLLDRLLDPAAEALAELVLTTARKLHWWKETDSIHRVLPPPLAIAGSFLIEVEPLRLKVLRRIEQAGFQVEPRVIQEPALGAVRLARWDLHADMTTPPQP</sequence>
<dbReference type="Gene3D" id="3.30.420.40">
    <property type="match status" value="2"/>
</dbReference>
<dbReference type="EMBL" id="CP002353">
    <property type="protein sequence ID" value="ADV63317.1"/>
    <property type="molecule type" value="Genomic_DNA"/>
</dbReference>
<evidence type="ECO:0000313" key="2">
    <source>
        <dbReference type="EMBL" id="ADV63317.1"/>
    </source>
</evidence>
<dbReference type="HOGENOM" id="CLU_016274_1_1_0"/>
<dbReference type="InterPro" id="IPR002731">
    <property type="entry name" value="ATPase_BadF"/>
</dbReference>
<reference key="1">
    <citation type="submission" date="2010-11" db="EMBL/GenBank/DDBJ databases">
        <title>The complete sequence of chromosome of Isophaera pallida ATCC 43644.</title>
        <authorList>
            <consortium name="US DOE Joint Genome Institute (JGI-PGF)"/>
            <person name="Lucas S."/>
            <person name="Copeland A."/>
            <person name="Lapidus A."/>
            <person name="Bruce D."/>
            <person name="Goodwin L."/>
            <person name="Pitluck S."/>
            <person name="Kyrpides N."/>
            <person name="Mavromatis K."/>
            <person name="Pagani I."/>
            <person name="Ivanova N."/>
            <person name="Saunders E."/>
            <person name="Brettin T."/>
            <person name="Detter J.C."/>
            <person name="Han C."/>
            <person name="Tapia R."/>
            <person name="Land M."/>
            <person name="Hauser L."/>
            <person name="Markowitz V."/>
            <person name="Cheng J.-F."/>
            <person name="Hugenholtz P."/>
            <person name="Woyke T."/>
            <person name="Wu D."/>
            <person name="Eisen J.A."/>
        </authorList>
    </citation>
    <scope>NUCLEOTIDE SEQUENCE</scope>
    <source>
        <strain>ATCC 43644</strain>
    </source>
</reference>
<dbReference type="InParanoid" id="E8R0I5"/>
<dbReference type="InterPro" id="IPR043129">
    <property type="entry name" value="ATPase_NBD"/>
</dbReference>
<evidence type="ECO:0000259" key="1">
    <source>
        <dbReference type="Pfam" id="PF01869"/>
    </source>
</evidence>
<dbReference type="STRING" id="575540.Isop_2751"/>
<dbReference type="Pfam" id="PF01869">
    <property type="entry name" value="BcrAD_BadFG"/>
    <property type="match status" value="1"/>
</dbReference>
<reference evidence="2 3" key="2">
    <citation type="journal article" date="2011" name="Stand. Genomic Sci.">
        <title>Complete genome sequence of Isosphaera pallida type strain (IS1B).</title>
        <authorList>
            <consortium name="US DOE Joint Genome Institute (JGI-PGF)"/>
            <person name="Goker M."/>
            <person name="Cleland D."/>
            <person name="Saunders E."/>
            <person name="Lapidus A."/>
            <person name="Nolan M."/>
            <person name="Lucas S."/>
            <person name="Hammon N."/>
            <person name="Deshpande S."/>
            <person name="Cheng J.F."/>
            <person name="Tapia R."/>
            <person name="Han C."/>
            <person name="Goodwin L."/>
            <person name="Pitluck S."/>
            <person name="Liolios K."/>
            <person name="Pagani I."/>
            <person name="Ivanova N."/>
            <person name="Mavromatis K."/>
            <person name="Pati A."/>
            <person name="Chen A."/>
            <person name="Palaniappan K."/>
            <person name="Land M."/>
            <person name="Hauser L."/>
            <person name="Chang Y.J."/>
            <person name="Jeffries C.D."/>
            <person name="Detter J.C."/>
            <person name="Beck B."/>
            <person name="Woyke T."/>
            <person name="Bristow J."/>
            <person name="Eisen J.A."/>
            <person name="Markowitz V."/>
            <person name="Hugenholtz P."/>
            <person name="Kyrpides N.C."/>
            <person name="Klenk H.P."/>
        </authorList>
    </citation>
    <scope>NUCLEOTIDE SEQUENCE [LARGE SCALE GENOMIC DNA]</scope>
    <source>
        <strain evidence="3">ATCC 43644 / DSM 9630 / IS1B</strain>
    </source>
</reference>
<protein>
    <submittedName>
        <fullName evidence="2">ATPase BadF/BadG/BcrA/BcrD type</fullName>
    </submittedName>
</protein>
<dbReference type="Proteomes" id="UP000008631">
    <property type="component" value="Chromosome"/>
</dbReference>
<name>E8R0I5_ISOPI</name>
<dbReference type="KEGG" id="ipa:Isop_2751"/>
<gene>
    <name evidence="2" type="ordered locus">Isop_2751</name>
</gene>
<dbReference type="SUPFAM" id="SSF53067">
    <property type="entry name" value="Actin-like ATPase domain"/>
    <property type="match status" value="2"/>
</dbReference>
<keyword evidence="3" id="KW-1185">Reference proteome</keyword>
<dbReference type="InterPro" id="IPR052519">
    <property type="entry name" value="Euk-type_GlcNAc_Kinase"/>
</dbReference>
<proteinExistence type="predicted"/>
<organism evidence="2 3">
    <name type="scientific">Isosphaera pallida (strain ATCC 43644 / DSM 9630 / IS1B)</name>
    <dbReference type="NCBI Taxonomy" id="575540"/>
    <lineage>
        <taxon>Bacteria</taxon>
        <taxon>Pseudomonadati</taxon>
        <taxon>Planctomycetota</taxon>
        <taxon>Planctomycetia</taxon>
        <taxon>Isosphaerales</taxon>
        <taxon>Isosphaeraceae</taxon>
        <taxon>Isosphaera</taxon>
    </lineage>
</organism>
<dbReference type="eggNOG" id="COG2971">
    <property type="taxonomic scope" value="Bacteria"/>
</dbReference>
<feature type="domain" description="ATPase BadF/BadG/BcrA/BcrD type" evidence="1">
    <location>
        <begin position="25"/>
        <end position="332"/>
    </location>
</feature>
<dbReference type="OrthoDB" id="9772633at2"/>
<dbReference type="PANTHER" id="PTHR43190:SF3">
    <property type="entry name" value="N-ACETYL-D-GLUCOSAMINE KINASE"/>
    <property type="match status" value="1"/>
</dbReference>
<evidence type="ECO:0000313" key="3">
    <source>
        <dbReference type="Proteomes" id="UP000008631"/>
    </source>
</evidence>
<dbReference type="AlphaFoldDB" id="E8R0I5"/>
<dbReference type="RefSeq" id="WP_013565605.1">
    <property type="nucleotide sequence ID" value="NC_014962.1"/>
</dbReference>
<dbReference type="PANTHER" id="PTHR43190">
    <property type="entry name" value="N-ACETYL-D-GLUCOSAMINE KINASE"/>
    <property type="match status" value="1"/>
</dbReference>
<accession>E8R0I5</accession>